<sequence length="208" mass="23654">MQTYYTRATFQSLLDAMIPPTFTTDTCGITRSLGAVDIRLEDYVLWVLDDKLAPRLGLNEMPFNLSDSTAYVLDIAANQLIQNNQAIMVHNDPIFPGGWFTTLSRRDRLKAVMILEGLKVNVENLPFPYTNNPGFLLNMMDGLNRLILFGFYSEWIGYGEARFHPTTYQLAFLPPSWLQVGYPGPSFGYRDFRGYLLKMDHQGGVSYA</sequence>
<dbReference type="AlphaFoldDB" id="A0A840QMH6"/>
<dbReference type="Proteomes" id="UP000551878">
    <property type="component" value="Unassembled WGS sequence"/>
</dbReference>
<proteinExistence type="predicted"/>
<dbReference type="RefSeq" id="WP_184663033.1">
    <property type="nucleotide sequence ID" value="NZ_JACHHB010000002.1"/>
</dbReference>
<reference evidence="1 2" key="1">
    <citation type="submission" date="2020-08" db="EMBL/GenBank/DDBJ databases">
        <title>Genomic Encyclopedia of Type Strains, Phase IV (KMG-IV): sequencing the most valuable type-strain genomes for metagenomic binning, comparative biology and taxonomic classification.</title>
        <authorList>
            <person name="Goeker M."/>
        </authorList>
    </citation>
    <scope>NUCLEOTIDE SEQUENCE [LARGE SCALE GENOMIC DNA]</scope>
    <source>
        <strain evidence="1 2">DSM 24696</strain>
    </source>
</reference>
<name>A0A840QMH6_9BACI</name>
<accession>A0A840QMH6</accession>
<dbReference type="EMBL" id="JACHHB010000002">
    <property type="protein sequence ID" value="MBB5172585.1"/>
    <property type="molecule type" value="Genomic_DNA"/>
</dbReference>
<evidence type="ECO:0000313" key="2">
    <source>
        <dbReference type="Proteomes" id="UP000551878"/>
    </source>
</evidence>
<organism evidence="1 2">
    <name type="scientific">Texcoconibacillus texcoconensis</name>
    <dbReference type="NCBI Taxonomy" id="1095777"/>
    <lineage>
        <taxon>Bacteria</taxon>
        <taxon>Bacillati</taxon>
        <taxon>Bacillota</taxon>
        <taxon>Bacilli</taxon>
        <taxon>Bacillales</taxon>
        <taxon>Bacillaceae</taxon>
        <taxon>Texcoconibacillus</taxon>
    </lineage>
</organism>
<keyword evidence="2" id="KW-1185">Reference proteome</keyword>
<comment type="caution">
    <text evidence="1">The sequence shown here is derived from an EMBL/GenBank/DDBJ whole genome shotgun (WGS) entry which is preliminary data.</text>
</comment>
<gene>
    <name evidence="1" type="ORF">HNQ41_000729</name>
</gene>
<protein>
    <submittedName>
        <fullName evidence="1">Uncharacterized protein</fullName>
    </submittedName>
</protein>
<evidence type="ECO:0000313" key="1">
    <source>
        <dbReference type="EMBL" id="MBB5172585.1"/>
    </source>
</evidence>